<dbReference type="PROSITE" id="PS51257">
    <property type="entry name" value="PROKAR_LIPOPROTEIN"/>
    <property type="match status" value="1"/>
</dbReference>
<dbReference type="AlphaFoldDB" id="A0A5B8VH21"/>
<dbReference type="EMBL" id="CP042434">
    <property type="protein sequence ID" value="QEC70589.1"/>
    <property type="molecule type" value="Genomic_DNA"/>
</dbReference>
<keyword evidence="5" id="KW-0788">Thiol protease</keyword>
<feature type="domain" description="NlpC/P60" evidence="7">
    <location>
        <begin position="114"/>
        <end position="237"/>
    </location>
</feature>
<keyword evidence="9" id="KW-1185">Reference proteome</keyword>
<name>A0A5B8VH21_9BACT</name>
<dbReference type="PANTHER" id="PTHR47360">
    <property type="entry name" value="MUREIN DD-ENDOPEPTIDASE MEPS/MUREIN LD-CARBOXYPEPTIDASE"/>
    <property type="match status" value="1"/>
</dbReference>
<keyword evidence="3" id="KW-0732">Signal</keyword>
<dbReference type="PROSITE" id="PS51935">
    <property type="entry name" value="NLPC_P60"/>
    <property type="match status" value="1"/>
</dbReference>
<evidence type="ECO:0000256" key="4">
    <source>
        <dbReference type="ARBA" id="ARBA00022801"/>
    </source>
</evidence>
<dbReference type="InterPro" id="IPR038765">
    <property type="entry name" value="Papain-like_cys_pep_sf"/>
</dbReference>
<reference evidence="8 9" key="1">
    <citation type="journal article" date="2017" name="Int. J. Syst. Evol. Microbiol.">
        <title>Arachidicoccus ginsenosidivorans sp. nov., with ginsenoside-converting activity isolated from ginseng cultivating soil.</title>
        <authorList>
            <person name="Siddiqi M.Z."/>
            <person name="Aslam Z."/>
            <person name="Im W.T."/>
        </authorList>
    </citation>
    <scope>NUCLEOTIDE SEQUENCE [LARGE SCALE GENOMIC DNA]</scope>
    <source>
        <strain evidence="8 9">Gsoil 809</strain>
    </source>
</reference>
<protein>
    <recommendedName>
        <fullName evidence="7">NlpC/P60 domain-containing protein</fullName>
    </recommendedName>
</protein>
<evidence type="ECO:0000256" key="2">
    <source>
        <dbReference type="ARBA" id="ARBA00022670"/>
    </source>
</evidence>
<dbReference type="Gene3D" id="3.90.1720.10">
    <property type="entry name" value="endopeptidase domain like (from Nostoc punctiforme)"/>
    <property type="match status" value="1"/>
</dbReference>
<dbReference type="OrthoDB" id="9807055at2"/>
<evidence type="ECO:0000256" key="5">
    <source>
        <dbReference type="ARBA" id="ARBA00022807"/>
    </source>
</evidence>
<dbReference type="InterPro" id="IPR000064">
    <property type="entry name" value="NLP_P60_dom"/>
</dbReference>
<proteinExistence type="inferred from homology"/>
<sequence>MKTRPSSRFSLPVPLSLYLLLALGSVTMFSCSTMRQSSSTASTSKGTSSGPRFLDDIRVNPGDRVSSKNKSYGYTEKAPEKEEKATVNSNADLSLNETTLVRKYATILGVDDNKLHNIDLLEEIDDWYGTPYRYGGSSKNGIDCSAFSRTLANDVFNVSLPRTAEQQYSYCDHIKKSQLKQGDLVFFHTTGGSRITHVGVYLQNGKFVHASTSSGVMISDLDDYYWRRAYRAAGRVPKGDMTKN</sequence>
<gene>
    <name evidence="8" type="ORF">FSB73_01615</name>
</gene>
<dbReference type="RefSeq" id="WP_146779852.1">
    <property type="nucleotide sequence ID" value="NZ_CP042434.1"/>
</dbReference>
<accession>A0A5B8VH21</accession>
<feature type="compositionally biased region" description="Low complexity" evidence="6">
    <location>
        <begin position="37"/>
        <end position="49"/>
    </location>
</feature>
<dbReference type="PANTHER" id="PTHR47360:SF1">
    <property type="entry name" value="ENDOPEPTIDASE NLPC-RELATED"/>
    <property type="match status" value="1"/>
</dbReference>
<dbReference type="KEGG" id="agi:FSB73_01615"/>
<feature type="region of interest" description="Disordered" evidence="6">
    <location>
        <begin position="37"/>
        <end position="85"/>
    </location>
</feature>
<comment type="similarity">
    <text evidence="1">Belongs to the peptidase C40 family.</text>
</comment>
<evidence type="ECO:0000256" key="1">
    <source>
        <dbReference type="ARBA" id="ARBA00007074"/>
    </source>
</evidence>
<keyword evidence="2" id="KW-0645">Protease</keyword>
<evidence type="ECO:0000313" key="8">
    <source>
        <dbReference type="EMBL" id="QEC70589.1"/>
    </source>
</evidence>
<evidence type="ECO:0000256" key="3">
    <source>
        <dbReference type="ARBA" id="ARBA00022729"/>
    </source>
</evidence>
<organism evidence="8 9">
    <name type="scientific">Arachidicoccus ginsenosidivorans</name>
    <dbReference type="NCBI Taxonomy" id="496057"/>
    <lineage>
        <taxon>Bacteria</taxon>
        <taxon>Pseudomonadati</taxon>
        <taxon>Bacteroidota</taxon>
        <taxon>Chitinophagia</taxon>
        <taxon>Chitinophagales</taxon>
        <taxon>Chitinophagaceae</taxon>
        <taxon>Arachidicoccus</taxon>
    </lineage>
</organism>
<dbReference type="GO" id="GO:0008234">
    <property type="term" value="F:cysteine-type peptidase activity"/>
    <property type="evidence" value="ECO:0007669"/>
    <property type="project" value="UniProtKB-KW"/>
</dbReference>
<dbReference type="Pfam" id="PF00877">
    <property type="entry name" value="NLPC_P60"/>
    <property type="match status" value="1"/>
</dbReference>
<dbReference type="Proteomes" id="UP000321291">
    <property type="component" value="Chromosome"/>
</dbReference>
<evidence type="ECO:0000313" key="9">
    <source>
        <dbReference type="Proteomes" id="UP000321291"/>
    </source>
</evidence>
<evidence type="ECO:0000259" key="7">
    <source>
        <dbReference type="PROSITE" id="PS51935"/>
    </source>
</evidence>
<keyword evidence="4" id="KW-0378">Hydrolase</keyword>
<dbReference type="GO" id="GO:0006508">
    <property type="term" value="P:proteolysis"/>
    <property type="evidence" value="ECO:0007669"/>
    <property type="project" value="UniProtKB-KW"/>
</dbReference>
<evidence type="ECO:0000256" key="6">
    <source>
        <dbReference type="SAM" id="MobiDB-lite"/>
    </source>
</evidence>
<dbReference type="InterPro" id="IPR052062">
    <property type="entry name" value="Murein_DD/LD_carboxypeptidase"/>
</dbReference>
<dbReference type="SUPFAM" id="SSF54001">
    <property type="entry name" value="Cysteine proteinases"/>
    <property type="match status" value="1"/>
</dbReference>